<dbReference type="RefSeq" id="WP_152299139.1">
    <property type="nucleotide sequence ID" value="NZ_CP041166.1"/>
</dbReference>
<sequence length="85" mass="9772">MDAQVKSEEKYAKLSIAYEGKEEAKLVCSTVDKIIAKYDIKPETYICNITDKKDVMVIEYQDDMDRQAGDIFEEIIKTLNITICN</sequence>
<dbReference type="EMBL" id="CP041166">
    <property type="protein sequence ID" value="QFR43076.1"/>
    <property type="molecule type" value="Genomic_DNA"/>
</dbReference>
<name>A0AAJ4A392_9BACT</name>
<evidence type="ECO:0000313" key="2">
    <source>
        <dbReference type="Proteomes" id="UP000326061"/>
    </source>
</evidence>
<keyword evidence="2" id="KW-1185">Reference proteome</keyword>
<protein>
    <submittedName>
        <fullName evidence="1">Uncharacterized protein</fullName>
    </submittedName>
</protein>
<proteinExistence type="predicted"/>
<dbReference type="Proteomes" id="UP000326061">
    <property type="component" value="Chromosome"/>
</dbReference>
<evidence type="ECO:0000313" key="1">
    <source>
        <dbReference type="EMBL" id="QFR43076.1"/>
    </source>
</evidence>
<organism evidence="1 2">
    <name type="scientific">Sulfurimonas xiamenensis</name>
    <dbReference type="NCBI Taxonomy" id="2590021"/>
    <lineage>
        <taxon>Bacteria</taxon>
        <taxon>Pseudomonadati</taxon>
        <taxon>Campylobacterota</taxon>
        <taxon>Epsilonproteobacteria</taxon>
        <taxon>Campylobacterales</taxon>
        <taxon>Sulfurimonadaceae</taxon>
        <taxon>Sulfurimonas</taxon>
    </lineage>
</organism>
<gene>
    <name evidence="1" type="ORF">FJR47_03820</name>
</gene>
<dbReference type="KEGG" id="suln:FJR47_03820"/>
<reference evidence="2" key="1">
    <citation type="submission" date="2019-06" db="EMBL/GenBank/DDBJ databases">
        <title>Sulfurimonas gotlandica sp. nov., a chemoautotrophic and psychrotolerant epsilonproteobacterium isolated from a pelagic redoxcline, and an emended description of the genus Sulfurimonas.</title>
        <authorList>
            <person name="Wang S."/>
            <person name="Jiang L."/>
            <person name="Shao Z."/>
        </authorList>
    </citation>
    <scope>NUCLEOTIDE SEQUENCE [LARGE SCALE GENOMIC DNA]</scope>
    <source>
        <strain evidence="2">1-1N</strain>
    </source>
</reference>
<dbReference type="AlphaFoldDB" id="A0AAJ4A392"/>
<accession>A0AAJ4A392</accession>